<feature type="transmembrane region" description="Helical" evidence="10">
    <location>
        <begin position="399"/>
        <end position="426"/>
    </location>
</feature>
<dbReference type="GO" id="GO:0006811">
    <property type="term" value="P:monoatomic ion transport"/>
    <property type="evidence" value="ECO:0007669"/>
    <property type="project" value="UniProtKB-KW"/>
</dbReference>
<evidence type="ECO:0000256" key="2">
    <source>
        <dbReference type="ARBA" id="ARBA00022448"/>
    </source>
</evidence>
<evidence type="ECO:0000259" key="11">
    <source>
        <dbReference type="Pfam" id="PF00361"/>
    </source>
</evidence>
<dbReference type="GO" id="GO:0005886">
    <property type="term" value="C:plasma membrane"/>
    <property type="evidence" value="ECO:0007669"/>
    <property type="project" value="UniProtKB-SubCell"/>
</dbReference>
<organism evidence="15 16">
    <name type="scientific">Cecembia rubra</name>
    <dbReference type="NCBI Taxonomy" id="1485585"/>
    <lineage>
        <taxon>Bacteria</taxon>
        <taxon>Pseudomonadati</taxon>
        <taxon>Bacteroidota</taxon>
        <taxon>Cytophagia</taxon>
        <taxon>Cytophagales</taxon>
        <taxon>Cyclobacteriaceae</taxon>
        <taxon>Cecembia</taxon>
    </lineage>
</organism>
<feature type="domain" description="NADH:quinone oxidoreductase/Mrp antiporter transmembrane" evidence="11">
    <location>
        <begin position="124"/>
        <end position="407"/>
    </location>
</feature>
<dbReference type="InterPro" id="IPR050616">
    <property type="entry name" value="CPA3_Na-H_Antiporter_A"/>
</dbReference>
<proteinExistence type="predicted"/>
<feature type="transmembrane region" description="Helical" evidence="10">
    <location>
        <begin position="320"/>
        <end position="344"/>
    </location>
</feature>
<feature type="transmembrane region" description="Helical" evidence="10">
    <location>
        <begin position="296"/>
        <end position="314"/>
    </location>
</feature>
<keyword evidence="5 9" id="KW-0812">Transmembrane</keyword>
<dbReference type="EMBL" id="PYGF01000001">
    <property type="protein sequence ID" value="PSL07203.1"/>
    <property type="molecule type" value="Genomic_DNA"/>
</dbReference>
<dbReference type="PANTHER" id="PTHR43373">
    <property type="entry name" value="NA(+)/H(+) ANTIPORTER SUBUNIT"/>
    <property type="match status" value="1"/>
</dbReference>
<feature type="transmembrane region" description="Helical" evidence="10">
    <location>
        <begin position="77"/>
        <end position="98"/>
    </location>
</feature>
<evidence type="ECO:0000259" key="12">
    <source>
        <dbReference type="Pfam" id="PF00662"/>
    </source>
</evidence>
<comment type="caution">
    <text evidence="15">The sequence shown here is derived from an EMBL/GenBank/DDBJ whole genome shotgun (WGS) entry which is preliminary data.</text>
</comment>
<feature type="transmembrane region" description="Helical" evidence="10">
    <location>
        <begin position="159"/>
        <end position="183"/>
    </location>
</feature>
<evidence type="ECO:0000256" key="6">
    <source>
        <dbReference type="ARBA" id="ARBA00022989"/>
    </source>
</evidence>
<keyword evidence="7" id="KW-0406">Ion transport</keyword>
<dbReference type="Pfam" id="PF00361">
    <property type="entry name" value="Proton_antipo_M"/>
    <property type="match status" value="1"/>
</dbReference>
<feature type="transmembrane region" description="Helical" evidence="10">
    <location>
        <begin position="596"/>
        <end position="616"/>
    </location>
</feature>
<reference evidence="15 16" key="1">
    <citation type="submission" date="2018-03" db="EMBL/GenBank/DDBJ databases">
        <title>Genomic Encyclopedia of Archaeal and Bacterial Type Strains, Phase II (KMG-II): from individual species to whole genera.</title>
        <authorList>
            <person name="Goeker M."/>
        </authorList>
    </citation>
    <scope>NUCLEOTIDE SEQUENCE [LARGE SCALE GENOMIC DNA]</scope>
    <source>
        <strain evidence="15 16">DSM 28057</strain>
    </source>
</reference>
<feature type="transmembrane region" description="Helical" evidence="10">
    <location>
        <begin position="623"/>
        <end position="641"/>
    </location>
</feature>
<dbReference type="InterPro" id="IPR025383">
    <property type="entry name" value="MrpA_C/MbhD"/>
</dbReference>
<feature type="transmembrane region" description="Helical" evidence="10">
    <location>
        <begin position="447"/>
        <end position="468"/>
    </location>
</feature>
<keyword evidence="6 10" id="KW-1133">Transmembrane helix</keyword>
<feature type="domain" description="MrpA C-terminal/MbhE" evidence="14">
    <location>
        <begin position="680"/>
        <end position="758"/>
    </location>
</feature>
<evidence type="ECO:0000256" key="9">
    <source>
        <dbReference type="RuleBase" id="RU000320"/>
    </source>
</evidence>
<feature type="domain" description="MrpA C-terminal/MbhD" evidence="13">
    <location>
        <begin position="606"/>
        <end position="669"/>
    </location>
</feature>
<evidence type="ECO:0000259" key="13">
    <source>
        <dbReference type="Pfam" id="PF13244"/>
    </source>
</evidence>
<keyword evidence="16" id="KW-1185">Reference proteome</keyword>
<dbReference type="Pfam" id="PF20501">
    <property type="entry name" value="MbhE"/>
    <property type="match status" value="1"/>
</dbReference>
<evidence type="ECO:0000256" key="7">
    <source>
        <dbReference type="ARBA" id="ARBA00023065"/>
    </source>
</evidence>
<evidence type="ECO:0000256" key="3">
    <source>
        <dbReference type="ARBA" id="ARBA00022449"/>
    </source>
</evidence>
<dbReference type="InterPro" id="IPR001750">
    <property type="entry name" value="ND/Mrp_TM"/>
</dbReference>
<dbReference type="Pfam" id="PF00662">
    <property type="entry name" value="Proton_antipo_N"/>
    <property type="match status" value="1"/>
</dbReference>
<keyword evidence="8 10" id="KW-0472">Membrane</keyword>
<dbReference type="RefSeq" id="WP_106565321.1">
    <property type="nucleotide sequence ID" value="NZ_PYGF01000001.1"/>
</dbReference>
<evidence type="ECO:0000256" key="10">
    <source>
        <dbReference type="SAM" id="Phobius"/>
    </source>
</evidence>
<dbReference type="Pfam" id="PF13244">
    <property type="entry name" value="MbhD"/>
    <property type="match status" value="1"/>
</dbReference>
<name>A0A2P8ECL2_9BACT</name>
<keyword evidence="2" id="KW-0813">Transport</keyword>
<protein>
    <submittedName>
        <fullName evidence="15">Multisubunit sodium/proton antiporter MrpA subunit</fullName>
    </submittedName>
</protein>
<evidence type="ECO:0000256" key="4">
    <source>
        <dbReference type="ARBA" id="ARBA00022475"/>
    </source>
</evidence>
<dbReference type="NCBIfam" id="NF009287">
    <property type="entry name" value="PRK12647.1"/>
    <property type="match status" value="1"/>
</dbReference>
<keyword evidence="4" id="KW-1003">Cell membrane</keyword>
<dbReference type="Proteomes" id="UP000240708">
    <property type="component" value="Unassembled WGS sequence"/>
</dbReference>
<feature type="transmembrane region" description="Helical" evidence="10">
    <location>
        <begin position="107"/>
        <end position="124"/>
    </location>
</feature>
<evidence type="ECO:0000256" key="8">
    <source>
        <dbReference type="ARBA" id="ARBA00023136"/>
    </source>
</evidence>
<sequence>MILAVLLGFIFAIGTPLWRRILFKTFPYLYSAVPVLLFIYFVSKLPEINGSNFLIETNSWIPQLGIDLNFRLDGLSMLFSLMITGIGSLVFIYTSYYLKGHNYLDRFYAYLSMFMASMLGVVLSDNLITLFIFWELTSISSFFLIGFNNEEESSRKSALTALGITGLGGLFMLVAFIWIGAISGTYSLTEMMSQPEVLKNSSAYFWIIILIFIGAFTKSAQFPFHFWLPGAMKAPTPVSTYLHSATMVKAGIFLLARFTPILGDSPEWNWTLTIIGAVTMTYAAVHSLFRTDLKSILAYSTISALGILVFLIGLGTEGALLAAALFILTHALYKAALFLITGIIDHETGTREILQLSGLKTKMMPVAIAGYIAALSSAGLPFLLGFLSKEAMYDATLQLPTAAGLLTFLVVLTKICLLVAGLWAGFKPFSGKISEASISAKMPSPKLWIPTILLGCLSLAFGIFPGLIDKTLILPVLNSIAGYEADTYLAIWHGFNLALGLSILTLVLGTLLFIYWKPSPGKIKAIERYASLSPENLVNVLGKGFQAFAEKWTSFFQNGYLRNYVITILLFLSIMVGYRLFSGVVIYLDWNQISEITTSEFVVVFLMVTSIFFVVFSKSRTAAIVALGVIGFSNCLFFLYYSAPDLAMTQFSIDTLTVLLFMLVLFKLPLNKTFSSVPIRIRDAVISLFFGALIAILALEVFEESSIREVSDYYADNAYILAKGRNVVNVILVDFRGFDTMVETAVLVIAAIGVFSLMYLNLNPEKKD</sequence>
<feature type="domain" description="NADH-Ubiquinone oxidoreductase (complex I) chain 5 N-terminal" evidence="12">
    <location>
        <begin position="62"/>
        <end position="108"/>
    </location>
</feature>
<feature type="transmembrane region" description="Helical" evidence="10">
    <location>
        <begin position="270"/>
        <end position="289"/>
    </location>
</feature>
<evidence type="ECO:0000313" key="15">
    <source>
        <dbReference type="EMBL" id="PSL07203.1"/>
    </source>
</evidence>
<feature type="transmembrane region" description="Helical" evidence="10">
    <location>
        <begin position="744"/>
        <end position="762"/>
    </location>
</feature>
<feature type="transmembrane region" description="Helical" evidence="10">
    <location>
        <begin position="365"/>
        <end position="387"/>
    </location>
</feature>
<feature type="transmembrane region" description="Helical" evidence="10">
    <location>
        <begin position="647"/>
        <end position="669"/>
    </location>
</feature>
<dbReference type="OrthoDB" id="9807568at2"/>
<feature type="transmembrane region" description="Helical" evidence="10">
    <location>
        <begin position="681"/>
        <end position="702"/>
    </location>
</feature>
<accession>A0A2P8ECL2</accession>
<gene>
    <name evidence="15" type="ORF">CLV48_101133</name>
</gene>
<dbReference type="AlphaFoldDB" id="A0A2P8ECL2"/>
<dbReference type="PRINTS" id="PR01434">
    <property type="entry name" value="NADHDHGNASE5"/>
</dbReference>
<dbReference type="InterPro" id="IPR046806">
    <property type="entry name" value="MrpA_C/MbhE"/>
</dbReference>
<feature type="transmembrane region" description="Helical" evidence="10">
    <location>
        <begin position="564"/>
        <end position="590"/>
    </location>
</feature>
<evidence type="ECO:0000259" key="14">
    <source>
        <dbReference type="Pfam" id="PF20501"/>
    </source>
</evidence>
<dbReference type="GO" id="GO:0015297">
    <property type="term" value="F:antiporter activity"/>
    <property type="evidence" value="ECO:0007669"/>
    <property type="project" value="UniProtKB-KW"/>
</dbReference>
<feature type="transmembrane region" description="Helical" evidence="10">
    <location>
        <begin position="488"/>
        <end position="516"/>
    </location>
</feature>
<keyword evidence="3" id="KW-0050">Antiport</keyword>
<comment type="subcellular location">
    <subcellularLocation>
        <location evidence="1">Cell membrane</location>
        <topology evidence="1">Multi-pass membrane protein</topology>
    </subcellularLocation>
    <subcellularLocation>
        <location evidence="9">Membrane</location>
        <topology evidence="9">Multi-pass membrane protein</topology>
    </subcellularLocation>
</comment>
<dbReference type="InterPro" id="IPR001516">
    <property type="entry name" value="Proton_antipo_N"/>
</dbReference>
<feature type="transmembrane region" description="Helical" evidence="10">
    <location>
        <begin position="203"/>
        <end position="228"/>
    </location>
</feature>
<dbReference type="PANTHER" id="PTHR43373:SF1">
    <property type="entry name" value="NA(+)_H(+) ANTIPORTER SUBUNIT A"/>
    <property type="match status" value="1"/>
</dbReference>
<evidence type="ECO:0000256" key="5">
    <source>
        <dbReference type="ARBA" id="ARBA00022692"/>
    </source>
</evidence>
<evidence type="ECO:0000256" key="1">
    <source>
        <dbReference type="ARBA" id="ARBA00004651"/>
    </source>
</evidence>
<evidence type="ECO:0000313" key="16">
    <source>
        <dbReference type="Proteomes" id="UP000240708"/>
    </source>
</evidence>